<name>A0A517YRL0_9BACT</name>
<evidence type="ECO:0008006" key="4">
    <source>
        <dbReference type="Google" id="ProtNLM"/>
    </source>
</evidence>
<dbReference type="InterPro" id="IPR005625">
    <property type="entry name" value="PepSY-ass_TM"/>
</dbReference>
<evidence type="ECO:0000256" key="1">
    <source>
        <dbReference type="SAM" id="Phobius"/>
    </source>
</evidence>
<keyword evidence="1" id="KW-0812">Transmembrane</keyword>
<sequence length="198" mass="22279">MPTTIRQATKKTQKPRKRIGRQKWMWLHTAISSFFLPAAMIFLITGSLLPFHIRGSSHSQTHDILFDTPIGETNSDKLAALENQLSKQSLSHIWGTVKFNKSSVIWIDTSKTVRLKILDAGLAGELKVTQYSFFQRLIRFHFALSPPVKLFAVALSIAAALIFLTGVVLALQVPSLRKTTIRWTLIGFICTLILFIFA</sequence>
<feature type="transmembrane region" description="Helical" evidence="1">
    <location>
        <begin position="180"/>
        <end position="197"/>
    </location>
</feature>
<dbReference type="AlphaFoldDB" id="A0A517YRL0"/>
<dbReference type="RefSeq" id="WP_200761562.1">
    <property type="nucleotide sequence ID" value="NZ_CP036425.1"/>
</dbReference>
<dbReference type="Pfam" id="PF03929">
    <property type="entry name" value="PepSY_TM"/>
    <property type="match status" value="1"/>
</dbReference>
<keyword evidence="1" id="KW-0472">Membrane</keyword>
<keyword evidence="1" id="KW-1133">Transmembrane helix</keyword>
<evidence type="ECO:0000313" key="2">
    <source>
        <dbReference type="EMBL" id="QDU32863.1"/>
    </source>
</evidence>
<accession>A0A517YRL0</accession>
<feature type="transmembrane region" description="Helical" evidence="1">
    <location>
        <begin position="24"/>
        <end position="49"/>
    </location>
</feature>
<keyword evidence="3" id="KW-1185">Reference proteome</keyword>
<dbReference type="Proteomes" id="UP000317369">
    <property type="component" value="Chromosome"/>
</dbReference>
<organism evidence="2 3">
    <name type="scientific">Poriferisphaera corsica</name>
    <dbReference type="NCBI Taxonomy" id="2528020"/>
    <lineage>
        <taxon>Bacteria</taxon>
        <taxon>Pseudomonadati</taxon>
        <taxon>Planctomycetota</taxon>
        <taxon>Phycisphaerae</taxon>
        <taxon>Phycisphaerales</taxon>
        <taxon>Phycisphaeraceae</taxon>
        <taxon>Poriferisphaera</taxon>
    </lineage>
</organism>
<reference evidence="2 3" key="1">
    <citation type="submission" date="2019-02" db="EMBL/GenBank/DDBJ databases">
        <title>Deep-cultivation of Planctomycetes and their phenomic and genomic characterization uncovers novel biology.</title>
        <authorList>
            <person name="Wiegand S."/>
            <person name="Jogler M."/>
            <person name="Boedeker C."/>
            <person name="Pinto D."/>
            <person name="Vollmers J."/>
            <person name="Rivas-Marin E."/>
            <person name="Kohn T."/>
            <person name="Peeters S.H."/>
            <person name="Heuer A."/>
            <person name="Rast P."/>
            <person name="Oberbeckmann S."/>
            <person name="Bunk B."/>
            <person name="Jeske O."/>
            <person name="Meyerdierks A."/>
            <person name="Storesund J.E."/>
            <person name="Kallscheuer N."/>
            <person name="Luecker S."/>
            <person name="Lage O.M."/>
            <person name="Pohl T."/>
            <person name="Merkel B.J."/>
            <person name="Hornburger P."/>
            <person name="Mueller R.-W."/>
            <person name="Bruemmer F."/>
            <person name="Labrenz M."/>
            <person name="Spormann A.M."/>
            <person name="Op den Camp H."/>
            <person name="Overmann J."/>
            <person name="Amann R."/>
            <person name="Jetten M.S.M."/>
            <person name="Mascher T."/>
            <person name="Medema M.H."/>
            <person name="Devos D.P."/>
            <person name="Kaster A.-K."/>
            <person name="Ovreas L."/>
            <person name="Rohde M."/>
            <person name="Galperin M.Y."/>
            <person name="Jogler C."/>
        </authorList>
    </citation>
    <scope>NUCLEOTIDE SEQUENCE [LARGE SCALE GENOMIC DNA]</scope>
    <source>
        <strain evidence="2 3">KS4</strain>
    </source>
</reference>
<dbReference type="KEGG" id="pcor:KS4_09010"/>
<evidence type="ECO:0000313" key="3">
    <source>
        <dbReference type="Proteomes" id="UP000317369"/>
    </source>
</evidence>
<proteinExistence type="predicted"/>
<dbReference type="EMBL" id="CP036425">
    <property type="protein sequence ID" value="QDU32863.1"/>
    <property type="molecule type" value="Genomic_DNA"/>
</dbReference>
<gene>
    <name evidence="2" type="ORF">KS4_09010</name>
</gene>
<feature type="transmembrane region" description="Helical" evidence="1">
    <location>
        <begin position="150"/>
        <end position="173"/>
    </location>
</feature>
<protein>
    <recommendedName>
        <fullName evidence="4">PepSY domain-containing protein</fullName>
    </recommendedName>
</protein>